<dbReference type="RefSeq" id="WP_008038254.1">
    <property type="nucleotide sequence ID" value="NZ_JH725147.1"/>
</dbReference>
<dbReference type="EMBL" id="AIMB01000003">
    <property type="protein sequence ID" value="EJF91248.1"/>
    <property type="molecule type" value="Genomic_DNA"/>
</dbReference>
<sequence length="225" mass="24521">MMILALDTGLKNCAVALVNNGEIVARISDTIGKGHAEKLIEQLSMLFHEAHISFDDVDRFAVNVGPGSFTGVRIGVSSARALSLAFKKPSIGVSSLEAMAYQTVINMGSENIKKTAIVCVMDAGRGLVYRQDFQSTMHPITPPQLLARENFAFHLPNDYILAGPYAGDLGLVMTLESDRIIQFDAPDIVSYAFLAENKKFSELPKPLYLRDADAKPQTGYALARK</sequence>
<dbReference type="PANTHER" id="PTHR11735:SF11">
    <property type="entry name" value="TRNA THREONYLCARBAMOYLADENOSINE BIOSYNTHESIS PROTEIN TSAB"/>
    <property type="match status" value="1"/>
</dbReference>
<dbReference type="GO" id="GO:0005829">
    <property type="term" value="C:cytosol"/>
    <property type="evidence" value="ECO:0007669"/>
    <property type="project" value="TreeGrafter"/>
</dbReference>
<dbReference type="Proteomes" id="UP000008952">
    <property type="component" value="Unassembled WGS sequence"/>
</dbReference>
<dbReference type="NCBIfam" id="TIGR03725">
    <property type="entry name" value="T6A_YeaZ"/>
    <property type="match status" value="1"/>
</dbReference>
<protein>
    <submittedName>
        <fullName evidence="2">Universal bacterial protein YeaZ</fullName>
    </submittedName>
</protein>
<gene>
    <name evidence="2" type="ORF">ME5_00580</name>
</gene>
<name>J0ZRC9_9HYPH</name>
<dbReference type="InterPro" id="IPR000905">
    <property type="entry name" value="Gcp-like_dom"/>
</dbReference>
<dbReference type="GO" id="GO:0002949">
    <property type="term" value="P:tRNA threonylcarbamoyladenosine modification"/>
    <property type="evidence" value="ECO:0007669"/>
    <property type="project" value="InterPro"/>
</dbReference>
<dbReference type="PATRIC" id="fig|1094558.3.peg.643"/>
<dbReference type="SUPFAM" id="SSF53067">
    <property type="entry name" value="Actin-like ATPase domain"/>
    <property type="match status" value="1"/>
</dbReference>
<keyword evidence="3" id="KW-1185">Reference proteome</keyword>
<dbReference type="PANTHER" id="PTHR11735">
    <property type="entry name" value="TRNA N6-ADENOSINE THREONYLCARBAMOYLTRANSFERASE"/>
    <property type="match status" value="1"/>
</dbReference>
<evidence type="ECO:0000313" key="2">
    <source>
        <dbReference type="EMBL" id="EJF91248.1"/>
    </source>
</evidence>
<dbReference type="Pfam" id="PF00814">
    <property type="entry name" value="TsaD"/>
    <property type="match status" value="1"/>
</dbReference>
<feature type="domain" description="Gcp-like" evidence="1">
    <location>
        <begin position="33"/>
        <end position="133"/>
    </location>
</feature>
<comment type="caution">
    <text evidence="2">The sequence shown here is derived from an EMBL/GenBank/DDBJ whole genome shotgun (WGS) entry which is preliminary data.</text>
</comment>
<accession>J0ZRC9</accession>
<proteinExistence type="predicted"/>
<dbReference type="InterPro" id="IPR043129">
    <property type="entry name" value="ATPase_NBD"/>
</dbReference>
<dbReference type="eggNOG" id="COG1214">
    <property type="taxonomic scope" value="Bacteria"/>
</dbReference>
<dbReference type="OrthoDB" id="9809995at2"/>
<dbReference type="AlphaFoldDB" id="J0ZRC9"/>
<dbReference type="InterPro" id="IPR022496">
    <property type="entry name" value="T6A_TsaB"/>
</dbReference>
<evidence type="ECO:0000259" key="1">
    <source>
        <dbReference type="Pfam" id="PF00814"/>
    </source>
</evidence>
<dbReference type="HOGENOM" id="CLU_064886_3_0_5"/>
<evidence type="ECO:0000313" key="3">
    <source>
        <dbReference type="Proteomes" id="UP000008952"/>
    </source>
</evidence>
<dbReference type="CDD" id="cd24032">
    <property type="entry name" value="ASKHA_NBD_TsaB"/>
    <property type="match status" value="1"/>
</dbReference>
<organism evidence="2 3">
    <name type="scientific">Bartonella tamiae Th239</name>
    <dbReference type="NCBI Taxonomy" id="1094558"/>
    <lineage>
        <taxon>Bacteria</taxon>
        <taxon>Pseudomonadati</taxon>
        <taxon>Pseudomonadota</taxon>
        <taxon>Alphaproteobacteria</taxon>
        <taxon>Hyphomicrobiales</taxon>
        <taxon>Bartonellaceae</taxon>
        <taxon>Bartonella</taxon>
    </lineage>
</organism>
<dbReference type="Gene3D" id="3.30.420.40">
    <property type="match status" value="1"/>
</dbReference>
<dbReference type="STRING" id="1094558.ME5_00580"/>
<reference evidence="2 3" key="1">
    <citation type="submission" date="2012-03" db="EMBL/GenBank/DDBJ databases">
        <title>The Genome Sequence of Bartonella tamiae Th239.</title>
        <authorList>
            <consortium name="The Broad Institute Genome Sequencing Platform"/>
            <consortium name="The Broad Institute Genome Sequencing Center for Infectious Disease"/>
            <person name="Feldgarden M."/>
            <person name="Kirby J."/>
            <person name="Kosoy M."/>
            <person name="Birtles R."/>
            <person name="Probert W.S."/>
            <person name="Chiaraviglio L."/>
            <person name="Young S.K."/>
            <person name="Zeng Q."/>
            <person name="Gargeya S."/>
            <person name="Fitzgerald M."/>
            <person name="Haas B."/>
            <person name="Abouelleil A."/>
            <person name="Alvarado L."/>
            <person name="Arachchi H.M."/>
            <person name="Berlin A."/>
            <person name="Chapman S.B."/>
            <person name="Gearin G."/>
            <person name="Goldberg J."/>
            <person name="Griggs A."/>
            <person name="Gujja S."/>
            <person name="Hansen M."/>
            <person name="Heiman D."/>
            <person name="Howarth C."/>
            <person name="Larimer J."/>
            <person name="Lui A."/>
            <person name="MacDonald P.J.P."/>
            <person name="McCowen C."/>
            <person name="Montmayeur A."/>
            <person name="Murphy C."/>
            <person name="Neiman D."/>
            <person name="Pearson M."/>
            <person name="Priest M."/>
            <person name="Roberts A."/>
            <person name="Saif S."/>
            <person name="Shea T."/>
            <person name="Sisk P."/>
            <person name="Stolte C."/>
            <person name="Sykes S."/>
            <person name="Wortman J."/>
            <person name="Nusbaum C."/>
            <person name="Birren B."/>
        </authorList>
    </citation>
    <scope>NUCLEOTIDE SEQUENCE [LARGE SCALE GENOMIC DNA]</scope>
    <source>
        <strain evidence="2 3">Th239</strain>
    </source>
</reference>